<dbReference type="GO" id="GO:0010960">
    <property type="term" value="P:magnesium ion homeostasis"/>
    <property type="evidence" value="ECO:0007669"/>
    <property type="project" value="InterPro"/>
</dbReference>
<evidence type="ECO:0000256" key="2">
    <source>
        <dbReference type="ARBA" id="ARBA00022692"/>
    </source>
</evidence>
<evidence type="ECO:0000259" key="8">
    <source>
        <dbReference type="PROSITE" id="PS51846"/>
    </source>
</evidence>
<dbReference type="InterPro" id="IPR002550">
    <property type="entry name" value="CNNM"/>
</dbReference>
<sequence length="507" mass="55421">MDCLCVNGSLPLSAGHGGPKESTDAFVLYCVIAALLVLLAGLMSGLTLGLLSLDSVSVEVLKRSGTEQEQKFAQKIEPVLRRPHFLLVTLVLCNAAATEALPLVIDRLADPVTAVLLSIVVVLVFGEIIPQAVCSRYGLAVGAYSAFFVRALMVAVGVIAYPISMLLDSVLGPEHPVIFRRGQLKALIDMHSTAEGMGGNLSADEIAVIRGALDLGHKNARNCMTPLEKVFMLPTDAVLDEQLLSQILASGHSRIPVHRPGQDIVGSILVKELIMIDKADKVKVSTIKMRSLPFLRADTKLYDMLHLFQTGRCHMAVLVEPDQDEQVPFRSSTLVHADQIADMLQIRVEGGVSVDCASESDDTDDMMQPLGIVTIEDVIEELIQAEILDETDRYVDNLRRQRVNAHKLLAALPPHLRKLLQSRHVLPRIGALASLGEHRQVSDALTYVSFSPLASTVHTRAAATPHRRVVTQTQEETDIEERLQQAADILEPLIPSPDRIKADRQHR</sequence>
<keyword evidence="10" id="KW-1185">Reference proteome</keyword>
<comment type="caution">
    <text evidence="9">The sequence shown here is derived from an EMBL/GenBank/DDBJ whole genome shotgun (WGS) entry which is preliminary data.</text>
</comment>
<reference evidence="9 10" key="1">
    <citation type="journal article" date="2024" name="Nat. Commun.">
        <title>Phylogenomics reveals the evolutionary origins of lichenization in chlorophyte algae.</title>
        <authorList>
            <person name="Puginier C."/>
            <person name="Libourel C."/>
            <person name="Otte J."/>
            <person name="Skaloud P."/>
            <person name="Haon M."/>
            <person name="Grisel S."/>
            <person name="Petersen M."/>
            <person name="Berrin J.G."/>
            <person name="Delaux P.M."/>
            <person name="Dal Grande F."/>
            <person name="Keller J."/>
        </authorList>
    </citation>
    <scope>NUCLEOTIDE SEQUENCE [LARGE SCALE GENOMIC DNA]</scope>
    <source>
        <strain evidence="9 10">SAG 2036</strain>
    </source>
</reference>
<evidence type="ECO:0000313" key="9">
    <source>
        <dbReference type="EMBL" id="KAK9798172.1"/>
    </source>
</evidence>
<dbReference type="CDD" id="cd04590">
    <property type="entry name" value="CBS_pair_CorC_HlyC_assoc"/>
    <property type="match status" value="1"/>
</dbReference>
<feature type="domain" description="CNNM transmembrane" evidence="8">
    <location>
        <begin position="22"/>
        <end position="205"/>
    </location>
</feature>
<keyword evidence="4 6" id="KW-1133">Transmembrane helix</keyword>
<feature type="transmembrane region" description="Helical" evidence="7">
    <location>
        <begin position="111"/>
        <end position="129"/>
    </location>
</feature>
<organism evidence="9 10">
    <name type="scientific">Symbiochloris irregularis</name>
    <dbReference type="NCBI Taxonomy" id="706552"/>
    <lineage>
        <taxon>Eukaryota</taxon>
        <taxon>Viridiplantae</taxon>
        <taxon>Chlorophyta</taxon>
        <taxon>core chlorophytes</taxon>
        <taxon>Trebouxiophyceae</taxon>
        <taxon>Trebouxiales</taxon>
        <taxon>Trebouxiaceae</taxon>
        <taxon>Symbiochloris</taxon>
    </lineage>
</organism>
<protein>
    <recommendedName>
        <fullName evidence="8">CNNM transmembrane domain-containing protein</fullName>
    </recommendedName>
</protein>
<dbReference type="PANTHER" id="PTHR12064:SF97">
    <property type="entry name" value="METAL TRANSPORTER CNNM-5"/>
    <property type="match status" value="1"/>
</dbReference>
<dbReference type="Pfam" id="PF01595">
    <property type="entry name" value="CNNM"/>
    <property type="match status" value="1"/>
</dbReference>
<dbReference type="EMBL" id="JALJOQ010000101">
    <property type="protein sequence ID" value="KAK9798172.1"/>
    <property type="molecule type" value="Genomic_DNA"/>
</dbReference>
<dbReference type="PANTHER" id="PTHR12064">
    <property type="entry name" value="METAL TRANSPORTER CNNM"/>
    <property type="match status" value="1"/>
</dbReference>
<evidence type="ECO:0000256" key="4">
    <source>
        <dbReference type="ARBA" id="ARBA00022989"/>
    </source>
</evidence>
<keyword evidence="2 6" id="KW-0812">Transmembrane</keyword>
<dbReference type="GO" id="GO:0005737">
    <property type="term" value="C:cytoplasm"/>
    <property type="evidence" value="ECO:0007669"/>
    <property type="project" value="TreeGrafter"/>
</dbReference>
<dbReference type="GO" id="GO:0016020">
    <property type="term" value="C:membrane"/>
    <property type="evidence" value="ECO:0007669"/>
    <property type="project" value="UniProtKB-SubCell"/>
</dbReference>
<comment type="subcellular location">
    <subcellularLocation>
        <location evidence="1">Membrane</location>
        <topology evidence="1">Multi-pass membrane protein</topology>
    </subcellularLocation>
</comment>
<evidence type="ECO:0000256" key="1">
    <source>
        <dbReference type="ARBA" id="ARBA00004141"/>
    </source>
</evidence>
<dbReference type="InterPro" id="IPR046342">
    <property type="entry name" value="CBS_dom_sf"/>
</dbReference>
<dbReference type="InterPro" id="IPR044751">
    <property type="entry name" value="Ion_transp-like_CBS"/>
</dbReference>
<evidence type="ECO:0000256" key="3">
    <source>
        <dbReference type="ARBA" id="ARBA00022737"/>
    </source>
</evidence>
<gene>
    <name evidence="9" type="ORF">WJX73_006151</name>
</gene>
<accession>A0AAW1NT64</accession>
<evidence type="ECO:0000256" key="5">
    <source>
        <dbReference type="ARBA" id="ARBA00023136"/>
    </source>
</evidence>
<keyword evidence="3" id="KW-0677">Repeat</keyword>
<dbReference type="Gene3D" id="3.10.580.10">
    <property type="entry name" value="CBS-domain"/>
    <property type="match status" value="1"/>
</dbReference>
<keyword evidence="5 6" id="KW-0472">Membrane</keyword>
<dbReference type="GO" id="GO:0030026">
    <property type="term" value="P:intracellular manganese ion homeostasis"/>
    <property type="evidence" value="ECO:0007669"/>
    <property type="project" value="TreeGrafter"/>
</dbReference>
<dbReference type="PROSITE" id="PS51846">
    <property type="entry name" value="CNNM"/>
    <property type="match status" value="1"/>
</dbReference>
<evidence type="ECO:0000256" key="6">
    <source>
        <dbReference type="PROSITE-ProRule" id="PRU01193"/>
    </source>
</evidence>
<evidence type="ECO:0000256" key="7">
    <source>
        <dbReference type="SAM" id="Phobius"/>
    </source>
</evidence>
<evidence type="ECO:0000313" key="10">
    <source>
        <dbReference type="Proteomes" id="UP001465755"/>
    </source>
</evidence>
<name>A0AAW1NT64_9CHLO</name>
<feature type="transmembrane region" description="Helical" evidence="7">
    <location>
        <begin position="141"/>
        <end position="163"/>
    </location>
</feature>
<dbReference type="SUPFAM" id="SSF54631">
    <property type="entry name" value="CBS-domain pair"/>
    <property type="match status" value="1"/>
</dbReference>
<dbReference type="Proteomes" id="UP001465755">
    <property type="component" value="Unassembled WGS sequence"/>
</dbReference>
<dbReference type="InterPro" id="IPR045095">
    <property type="entry name" value="ACDP"/>
</dbReference>
<dbReference type="AlphaFoldDB" id="A0AAW1NT64"/>
<proteinExistence type="predicted"/>
<feature type="transmembrane region" description="Helical" evidence="7">
    <location>
        <begin position="26"/>
        <end position="53"/>
    </location>
</feature>